<dbReference type="InterPro" id="IPR047324">
    <property type="entry name" value="LbH_gamma_CA-like"/>
</dbReference>
<comment type="caution">
    <text evidence="1">The sequence shown here is derived from an EMBL/GenBank/DDBJ whole genome shotgun (WGS) entry which is preliminary data.</text>
</comment>
<dbReference type="SUPFAM" id="SSF51161">
    <property type="entry name" value="Trimeric LpxA-like enzymes"/>
    <property type="match status" value="1"/>
</dbReference>
<proteinExistence type="predicted"/>
<dbReference type="PANTHER" id="PTHR13061:SF29">
    <property type="entry name" value="GAMMA CARBONIC ANHYDRASE-LIKE 1, MITOCHONDRIAL-RELATED"/>
    <property type="match status" value="1"/>
</dbReference>
<dbReference type="InterPro" id="IPR001451">
    <property type="entry name" value="Hexapep"/>
</dbReference>
<sequence>MLPYGGPVFLYEFEGRRPQVHPEAFVAPTATLIGDVRIEKGASVWYGAVLRADICTIIVREGSNIQDNSVVHGAPDVVVEIGPNATVAHACVFHGATMGEKSLLGNGSTVLDHATIGAGSLVAAGAVVTPGTKIPEGVLAAGAPAETKRPIEGTGAHFWVETNAAYYAELAKRHHAGVVPVDGRS</sequence>
<gene>
    <name evidence="1" type="ORF">GCM10022263_10900</name>
</gene>
<dbReference type="PANTHER" id="PTHR13061">
    <property type="entry name" value="DYNACTIN SUBUNIT P25"/>
    <property type="match status" value="1"/>
</dbReference>
<dbReference type="Proteomes" id="UP001500301">
    <property type="component" value="Unassembled WGS sequence"/>
</dbReference>
<name>A0ABP6UZT6_9ACTN</name>
<keyword evidence="2" id="KW-1185">Reference proteome</keyword>
<dbReference type="Gene3D" id="2.160.10.10">
    <property type="entry name" value="Hexapeptide repeat proteins"/>
    <property type="match status" value="1"/>
</dbReference>
<organism evidence="1 2">
    <name type="scientific">Nocardioides daeguensis</name>
    <dbReference type="NCBI Taxonomy" id="908359"/>
    <lineage>
        <taxon>Bacteria</taxon>
        <taxon>Bacillati</taxon>
        <taxon>Actinomycetota</taxon>
        <taxon>Actinomycetes</taxon>
        <taxon>Propionibacteriales</taxon>
        <taxon>Nocardioidaceae</taxon>
        <taxon>Nocardioides</taxon>
    </lineage>
</organism>
<evidence type="ECO:0000313" key="1">
    <source>
        <dbReference type="EMBL" id="GAA3524230.1"/>
    </source>
</evidence>
<protein>
    <submittedName>
        <fullName evidence="1">Gamma carbonic anhydrase family protein</fullName>
    </submittedName>
</protein>
<dbReference type="EMBL" id="BAABBB010000006">
    <property type="protein sequence ID" value="GAA3524230.1"/>
    <property type="molecule type" value="Genomic_DNA"/>
</dbReference>
<reference evidence="2" key="1">
    <citation type="journal article" date="2019" name="Int. J. Syst. Evol. Microbiol.">
        <title>The Global Catalogue of Microorganisms (GCM) 10K type strain sequencing project: providing services to taxonomists for standard genome sequencing and annotation.</title>
        <authorList>
            <consortium name="The Broad Institute Genomics Platform"/>
            <consortium name="The Broad Institute Genome Sequencing Center for Infectious Disease"/>
            <person name="Wu L."/>
            <person name="Ma J."/>
        </authorList>
    </citation>
    <scope>NUCLEOTIDE SEQUENCE [LARGE SCALE GENOMIC DNA]</scope>
    <source>
        <strain evidence="2">JCM 17460</strain>
    </source>
</reference>
<dbReference type="InterPro" id="IPR011004">
    <property type="entry name" value="Trimer_LpxA-like_sf"/>
</dbReference>
<dbReference type="CDD" id="cd04645">
    <property type="entry name" value="LbH_gamma_CA_like"/>
    <property type="match status" value="1"/>
</dbReference>
<dbReference type="Pfam" id="PF00132">
    <property type="entry name" value="Hexapep"/>
    <property type="match status" value="1"/>
</dbReference>
<accession>A0ABP6UZT6</accession>
<evidence type="ECO:0000313" key="2">
    <source>
        <dbReference type="Proteomes" id="UP001500301"/>
    </source>
</evidence>
<dbReference type="InterPro" id="IPR050484">
    <property type="entry name" value="Transf_Hexapept/Carb_Anhydrase"/>
</dbReference>